<reference evidence="1 2" key="1">
    <citation type="submission" date="2023-07" db="EMBL/GenBank/DDBJ databases">
        <title>Comparative genomics of wheat-associated soil bacteria to identify genetic determinants of phenazine resistance.</title>
        <authorList>
            <person name="Mouncey N."/>
        </authorList>
    </citation>
    <scope>NUCLEOTIDE SEQUENCE [LARGE SCALE GENOMIC DNA]</scope>
    <source>
        <strain evidence="1 2">W1I3</strain>
    </source>
</reference>
<dbReference type="RefSeq" id="WP_306637511.1">
    <property type="nucleotide sequence ID" value="NZ_JAUSXB010000001.1"/>
</dbReference>
<dbReference type="Proteomes" id="UP001236806">
    <property type="component" value="Unassembled WGS sequence"/>
</dbReference>
<evidence type="ECO:0000313" key="2">
    <source>
        <dbReference type="Proteomes" id="UP001236806"/>
    </source>
</evidence>
<dbReference type="EMBL" id="JAUSXB010000001">
    <property type="protein sequence ID" value="MDQ0675286.1"/>
    <property type="molecule type" value="Genomic_DNA"/>
</dbReference>
<accession>A0ABU0PMX1</accession>
<keyword evidence="2" id="KW-1185">Reference proteome</keyword>
<sequence length="44" mass="4847">MGELLLSKTGLTTRVAFHRPDQDEGAGLTGLLPLHHRFGVLMME</sequence>
<comment type="caution">
    <text evidence="1">The sequence shown here is derived from an EMBL/GenBank/DDBJ whole genome shotgun (WGS) entry which is preliminary data.</text>
</comment>
<proteinExistence type="predicted"/>
<name>A0ABU0PMX1_9MICC</name>
<gene>
    <name evidence="1" type="ORF">QFZ36_002847</name>
</gene>
<organism evidence="1 2">
    <name type="scientific">Pseudarthrobacter siccitolerans</name>
    <dbReference type="NCBI Taxonomy" id="861266"/>
    <lineage>
        <taxon>Bacteria</taxon>
        <taxon>Bacillati</taxon>
        <taxon>Actinomycetota</taxon>
        <taxon>Actinomycetes</taxon>
        <taxon>Micrococcales</taxon>
        <taxon>Micrococcaceae</taxon>
        <taxon>Pseudarthrobacter</taxon>
    </lineage>
</organism>
<protein>
    <submittedName>
        <fullName evidence="1">Uncharacterized protein</fullName>
    </submittedName>
</protein>
<evidence type="ECO:0000313" key="1">
    <source>
        <dbReference type="EMBL" id="MDQ0675286.1"/>
    </source>
</evidence>